<dbReference type="EMBL" id="VCHQ01000031">
    <property type="protein sequence ID" value="TLV08738.1"/>
    <property type="molecule type" value="Genomic_DNA"/>
</dbReference>
<dbReference type="GO" id="GO:0050380">
    <property type="term" value="F:undecaprenyl-diphosphatase activity"/>
    <property type="evidence" value="ECO:0007669"/>
    <property type="project" value="UniProtKB-EC"/>
</dbReference>
<evidence type="ECO:0000256" key="1">
    <source>
        <dbReference type="ARBA" id="ARBA00012374"/>
    </source>
</evidence>
<dbReference type="SUPFAM" id="SSF48317">
    <property type="entry name" value="Acid phosphatase/Vanadium-dependent haloperoxidase"/>
    <property type="match status" value="1"/>
</dbReference>
<dbReference type="GO" id="GO:0005886">
    <property type="term" value="C:plasma membrane"/>
    <property type="evidence" value="ECO:0007669"/>
    <property type="project" value="TreeGrafter"/>
</dbReference>
<dbReference type="Pfam" id="PF01569">
    <property type="entry name" value="PAP2"/>
    <property type="match status" value="1"/>
</dbReference>
<organism evidence="6 7">
    <name type="scientific">Klebsiella indica</name>
    <dbReference type="NCBI Taxonomy" id="2582917"/>
    <lineage>
        <taxon>Bacteria</taxon>
        <taxon>Pseudomonadati</taxon>
        <taxon>Pseudomonadota</taxon>
        <taxon>Gammaproteobacteria</taxon>
        <taxon>Enterobacterales</taxon>
        <taxon>Enterobacteriaceae</taxon>
        <taxon>Klebsiella/Raoultella group</taxon>
        <taxon>Klebsiella</taxon>
    </lineage>
</organism>
<evidence type="ECO:0000256" key="3">
    <source>
        <dbReference type="ARBA" id="ARBA00047594"/>
    </source>
</evidence>
<dbReference type="SMART" id="SM00014">
    <property type="entry name" value="acidPPc"/>
    <property type="match status" value="1"/>
</dbReference>
<feature type="transmembrane region" description="Helical" evidence="4">
    <location>
        <begin position="75"/>
        <end position="96"/>
    </location>
</feature>
<dbReference type="EC" id="3.6.1.27" evidence="1"/>
<feature type="transmembrane region" description="Helical" evidence="4">
    <location>
        <begin position="157"/>
        <end position="179"/>
    </location>
</feature>
<evidence type="ECO:0000313" key="7">
    <source>
        <dbReference type="Proteomes" id="UP000307430"/>
    </source>
</evidence>
<name>A0A5R9LC99_9ENTR</name>
<evidence type="ECO:0000313" key="6">
    <source>
        <dbReference type="EMBL" id="TLV08738.1"/>
    </source>
</evidence>
<dbReference type="AlphaFoldDB" id="A0A5R9LC99"/>
<evidence type="ECO:0000259" key="5">
    <source>
        <dbReference type="SMART" id="SM00014"/>
    </source>
</evidence>
<feature type="transmembrane region" description="Helical" evidence="4">
    <location>
        <begin position="9"/>
        <end position="29"/>
    </location>
</feature>
<reference evidence="6 7" key="1">
    <citation type="submission" date="2019-05" db="EMBL/GenBank/DDBJ databases">
        <title>Genome sequence of Klebsiella sp strain TOUT106.</title>
        <authorList>
            <person name="Rahi P."/>
            <person name="Chaudhari D."/>
        </authorList>
    </citation>
    <scope>NUCLEOTIDE SEQUENCE [LARGE SCALE GENOMIC DNA]</scope>
    <source>
        <strain evidence="6 7">TOUT106</strain>
    </source>
</reference>
<keyword evidence="6" id="KW-0378">Hydrolase</keyword>
<dbReference type="Proteomes" id="UP000307430">
    <property type="component" value="Unassembled WGS sequence"/>
</dbReference>
<keyword evidence="4" id="KW-0472">Membrane</keyword>
<feature type="domain" description="Phosphatidic acid phosphatase type 2/haloperoxidase" evidence="5">
    <location>
        <begin position="76"/>
        <end position="227"/>
    </location>
</feature>
<keyword evidence="4" id="KW-0812">Transmembrane</keyword>
<dbReference type="PANTHER" id="PTHR14969">
    <property type="entry name" value="SPHINGOSINE-1-PHOSPHATE PHOSPHOHYDROLASE"/>
    <property type="match status" value="1"/>
</dbReference>
<proteinExistence type="predicted"/>
<dbReference type="InterPro" id="IPR000326">
    <property type="entry name" value="PAP2/HPO"/>
</dbReference>
<feature type="transmembrane region" description="Helical" evidence="4">
    <location>
        <begin position="186"/>
        <end position="206"/>
    </location>
</feature>
<comment type="caution">
    <text evidence="6">The sequence shown here is derived from an EMBL/GenBank/DDBJ whole genome shotgun (WGS) entry which is preliminary data.</text>
</comment>
<dbReference type="RefSeq" id="WP_138362675.1">
    <property type="nucleotide sequence ID" value="NZ_VCHQ01000031.1"/>
</dbReference>
<comment type="catalytic activity">
    <reaction evidence="3">
        <text>di-trans,octa-cis-undecaprenyl diphosphate + H2O = di-trans,octa-cis-undecaprenyl phosphate + phosphate + H(+)</text>
        <dbReference type="Rhea" id="RHEA:28094"/>
        <dbReference type="ChEBI" id="CHEBI:15377"/>
        <dbReference type="ChEBI" id="CHEBI:15378"/>
        <dbReference type="ChEBI" id="CHEBI:43474"/>
        <dbReference type="ChEBI" id="CHEBI:58405"/>
        <dbReference type="ChEBI" id="CHEBI:60392"/>
        <dbReference type="EC" id="3.6.1.27"/>
    </reaction>
</comment>
<keyword evidence="7" id="KW-1185">Reference proteome</keyword>
<dbReference type="InterPro" id="IPR036938">
    <property type="entry name" value="PAP2/HPO_sf"/>
</dbReference>
<feature type="transmembrane region" description="Helical" evidence="4">
    <location>
        <begin position="212"/>
        <end position="230"/>
    </location>
</feature>
<dbReference type="PANTHER" id="PTHR14969:SF54">
    <property type="entry name" value="PHOSPHATIDYLGLYCEROPHOSPHATASE B"/>
    <property type="match status" value="1"/>
</dbReference>
<accession>A0A5R9LC99</accession>
<gene>
    <name evidence="6" type="primary">pgpB</name>
    <name evidence="6" type="ORF">FE839_20825</name>
</gene>
<dbReference type="Gene3D" id="1.20.144.10">
    <property type="entry name" value="Phosphatidic acid phosphatase type 2/haloperoxidase"/>
    <property type="match status" value="1"/>
</dbReference>
<evidence type="ECO:0000256" key="2">
    <source>
        <dbReference type="ARBA" id="ARBA00032707"/>
    </source>
</evidence>
<dbReference type="NCBIfam" id="NF007975">
    <property type="entry name" value="PRK10699.1"/>
    <property type="match status" value="1"/>
</dbReference>
<sequence length="255" mass="29159">MLLIARRTAAAAVVLLVMPAVVWVSGWTWHPGLPEGVMKPLYWVTETVTQPWGVITHVILCLWFLWCLRFRLRAAIMLFLILAAAILIGQGMKSWIKDQVQEPRPFVIWLEQTRQVPVDQFYALKRKERAKLVHAQLAQEQRIPAFLRKHWQKETGFAFPSGHTMFAASWALLGVGLLWPRRRWATMGLLLAWATLVMGSRLALGMHWPQDLIVATLISWLLVTLATWLAQRFCGSLLPPGEEARDIKKRVAAQE</sequence>
<dbReference type="CDD" id="cd01610">
    <property type="entry name" value="PAP2_like"/>
    <property type="match status" value="1"/>
</dbReference>
<keyword evidence="4" id="KW-1133">Transmembrane helix</keyword>
<evidence type="ECO:0000256" key="4">
    <source>
        <dbReference type="SAM" id="Phobius"/>
    </source>
</evidence>
<feature type="transmembrane region" description="Helical" evidence="4">
    <location>
        <begin position="49"/>
        <end position="68"/>
    </location>
</feature>
<protein>
    <recommendedName>
        <fullName evidence="1">undecaprenyl-diphosphate phosphatase</fullName>
        <ecNumber evidence="1">3.6.1.27</ecNumber>
    </recommendedName>
    <alternativeName>
        <fullName evidence="2">Undecaprenyl pyrophosphate phosphatase</fullName>
    </alternativeName>
</protein>